<dbReference type="GeneID" id="5305153"/>
<dbReference type="AlphaFoldDB" id="A0A069SS70"/>
<evidence type="ECO:0000256" key="1">
    <source>
        <dbReference type="SAM" id="Phobius"/>
    </source>
</evidence>
<dbReference type="Proteomes" id="UP000027661">
    <property type="component" value="Unassembled WGS sequence"/>
</dbReference>
<organism evidence="3 4">
    <name type="scientific">Phocaeicola vulgatus str. 3975 RP4</name>
    <dbReference type="NCBI Taxonomy" id="1339352"/>
    <lineage>
        <taxon>Bacteria</taxon>
        <taxon>Pseudomonadati</taxon>
        <taxon>Bacteroidota</taxon>
        <taxon>Bacteroidia</taxon>
        <taxon>Bacteroidales</taxon>
        <taxon>Bacteroidaceae</taxon>
        <taxon>Phocaeicola</taxon>
    </lineage>
</organism>
<reference evidence="3 4" key="1">
    <citation type="submission" date="2014-04" db="EMBL/GenBank/DDBJ databases">
        <authorList>
            <person name="Sears C."/>
            <person name="Carroll K."/>
            <person name="Sack B.R."/>
            <person name="Qadri F."/>
            <person name="Myers L.L."/>
            <person name="Chung G.-T."/>
            <person name="Escheverria P."/>
            <person name="Fraser C.M."/>
            <person name="Sadzewicz L."/>
            <person name="Shefchek K.A."/>
            <person name="Tallon L."/>
            <person name="Das S.P."/>
            <person name="Daugherty S."/>
            <person name="Mongodin E.F."/>
        </authorList>
    </citation>
    <scope>NUCLEOTIDE SEQUENCE [LARGE SCALE GENOMIC DNA]</scope>
    <source>
        <strain evidence="3 4">3975 RP4</strain>
    </source>
</reference>
<gene>
    <name evidence="3" type="ORF">M099_1641</name>
</gene>
<dbReference type="InterPro" id="IPR003399">
    <property type="entry name" value="Mce/MlaD"/>
</dbReference>
<dbReference type="PANTHER" id="PTHR33371">
    <property type="entry name" value="INTERMEMBRANE PHOSPHOLIPID TRANSPORT SYSTEM BINDING PROTEIN MLAD-RELATED"/>
    <property type="match status" value="1"/>
</dbReference>
<evidence type="ECO:0000259" key="2">
    <source>
        <dbReference type="Pfam" id="PF02470"/>
    </source>
</evidence>
<dbReference type="Pfam" id="PF02470">
    <property type="entry name" value="MlaD"/>
    <property type="match status" value="1"/>
</dbReference>
<sequence length="295" mass="32670">MTKEVKIGLIGIAALAMLIFGINYLKGINMFQSANYYYVEYTNINGLAGSSPVFANGYKVGTVRNINYNYAKPGHVTVEVEVDKEMRIPKGSTGELVTEMLGTVKMNLLLNFNSTEYYQPGDTLPGKTNAGLMGAAEEKLVPQIEQMLPKMDSILYSLNKILADPALSATLHNAEKLTANLDVTTRQLNMLMQKDLPQLTGKLNTIADNFIAISDNLKGIDYASTFNKIDSTLYNVQMLTEKLNRKDNSIGLLFNDPTFYQNLSATTANAATLLEDLKAHPKRYVHFSLFGKKDK</sequence>
<name>A0A069SS70_PHOVU</name>
<comment type="caution">
    <text evidence="3">The sequence shown here is derived from an EMBL/GenBank/DDBJ whole genome shotgun (WGS) entry which is preliminary data.</text>
</comment>
<keyword evidence="1" id="KW-0472">Membrane</keyword>
<feature type="domain" description="Mce/MlaD" evidence="2">
    <location>
        <begin position="35"/>
        <end position="99"/>
    </location>
</feature>
<evidence type="ECO:0000313" key="4">
    <source>
        <dbReference type="Proteomes" id="UP000027661"/>
    </source>
</evidence>
<dbReference type="PATRIC" id="fig|1339352.3.peg.1592"/>
<dbReference type="EMBL" id="JNHM01000020">
    <property type="protein sequence ID" value="KDS54543.1"/>
    <property type="molecule type" value="Genomic_DNA"/>
</dbReference>
<evidence type="ECO:0000313" key="3">
    <source>
        <dbReference type="EMBL" id="KDS54543.1"/>
    </source>
</evidence>
<dbReference type="PANTHER" id="PTHR33371:SF4">
    <property type="entry name" value="INTERMEMBRANE PHOSPHOLIPID TRANSPORT SYSTEM BINDING PROTEIN MLAD"/>
    <property type="match status" value="1"/>
</dbReference>
<keyword evidence="1" id="KW-0812">Transmembrane</keyword>
<proteinExistence type="predicted"/>
<dbReference type="InterPro" id="IPR052336">
    <property type="entry name" value="MlaD_Phospholipid_Transporter"/>
</dbReference>
<accession>A0A069SS70</accession>
<protein>
    <submittedName>
        <fullName evidence="3">Mce related family protein</fullName>
    </submittedName>
</protein>
<keyword evidence="1" id="KW-1133">Transmembrane helix</keyword>
<feature type="transmembrane region" description="Helical" evidence="1">
    <location>
        <begin position="7"/>
        <end position="25"/>
    </location>
</feature>
<dbReference type="RefSeq" id="WP_005851206.1">
    <property type="nucleotide sequence ID" value="NZ_JNHM01000020.1"/>
</dbReference>